<feature type="transmembrane region" description="Helical" evidence="1">
    <location>
        <begin position="65"/>
        <end position="94"/>
    </location>
</feature>
<evidence type="ECO:0000313" key="2">
    <source>
        <dbReference type="EMBL" id="QEE11604.1"/>
    </source>
</evidence>
<name>A0A5B9D0P1_9HYPH</name>
<protein>
    <submittedName>
        <fullName evidence="2">Uncharacterized protein</fullName>
    </submittedName>
</protein>
<proteinExistence type="predicted"/>
<keyword evidence="1" id="KW-0812">Transmembrane</keyword>
<accession>A0A5B9D0P1</accession>
<sequence length="112" mass="12804">MLRSLLKLMAFIFVTLTIIALVIDNAHSVITSHWTITPLNKILVNLLQTDIYNLNQSLCKIMPDFLSSICITLTYLPAWIIFAALAIIFCILTYEKQKPFQKISYTYNGGYI</sequence>
<dbReference type="AlphaFoldDB" id="A0A5B9D0P1"/>
<dbReference type="KEGG" id="barn:D1092_00850"/>
<dbReference type="Proteomes" id="UP000321311">
    <property type="component" value="Chromosome"/>
</dbReference>
<keyword evidence="1" id="KW-0472">Membrane</keyword>
<evidence type="ECO:0000256" key="1">
    <source>
        <dbReference type="SAM" id="Phobius"/>
    </source>
</evidence>
<dbReference type="EMBL" id="CP031844">
    <property type="protein sequence ID" value="QEE11604.1"/>
    <property type="molecule type" value="Genomic_DNA"/>
</dbReference>
<keyword evidence="1" id="KW-1133">Transmembrane helix</keyword>
<evidence type="ECO:0000313" key="3">
    <source>
        <dbReference type="Proteomes" id="UP000321311"/>
    </source>
</evidence>
<gene>
    <name evidence="2" type="ORF">D1092_00850</name>
</gene>
<reference evidence="3" key="1">
    <citation type="submission" date="2019-07" db="EMBL/GenBank/DDBJ databases">
        <title>Bartonella kosoyii sp. nov. and Bartonella krasnovii sp. nov., two novel members of the Bartonella elizabethae complex sensu lato, isolated from black rats and wild desert rodent-fleas.</title>
        <authorList>
            <person name="Gutierrez R."/>
            <person name="Shalit T."/>
            <person name="Markus B."/>
            <person name="Yuan C."/>
            <person name="Nachum-Biala Y."/>
            <person name="Elad D."/>
            <person name="Harrus S."/>
        </authorList>
    </citation>
    <scope>NUCLEOTIDE SEQUENCE [LARGE SCALE GENOMIC DNA]</scope>
    <source>
        <strain evidence="3">OE 1-1</strain>
    </source>
</reference>
<organism evidence="2 3">
    <name type="scientific">Bartonella krasnovii</name>
    <dbReference type="NCBI Taxonomy" id="2267275"/>
    <lineage>
        <taxon>Bacteria</taxon>
        <taxon>Pseudomonadati</taxon>
        <taxon>Pseudomonadota</taxon>
        <taxon>Alphaproteobacteria</taxon>
        <taxon>Hyphomicrobiales</taxon>
        <taxon>Bartonellaceae</taxon>
        <taxon>Bartonella</taxon>
    </lineage>
</organism>
<dbReference type="OrthoDB" id="7926420at2"/>